<reference evidence="4" key="1">
    <citation type="journal article" date="2019" name="Int. J. Syst. Evol. Microbiol.">
        <title>The Global Catalogue of Microorganisms (GCM) 10K type strain sequencing project: providing services to taxonomists for standard genome sequencing and annotation.</title>
        <authorList>
            <consortium name="The Broad Institute Genomics Platform"/>
            <consortium name="The Broad Institute Genome Sequencing Center for Infectious Disease"/>
            <person name="Wu L."/>
            <person name="Ma J."/>
        </authorList>
    </citation>
    <scope>NUCLEOTIDE SEQUENCE [LARGE SCALE GENOMIC DNA]</scope>
    <source>
        <strain evidence="4">CGMCC 1.13681</strain>
    </source>
</reference>
<accession>A0ABW2GE38</accession>
<comment type="caution">
    <text evidence="3">The sequence shown here is derived from an EMBL/GenBank/DDBJ whole genome shotgun (WGS) entry which is preliminary data.</text>
</comment>
<proteinExistence type="predicted"/>
<dbReference type="InterPro" id="IPR005185">
    <property type="entry name" value="YccF"/>
</dbReference>
<dbReference type="EMBL" id="JBHSZO010000016">
    <property type="protein sequence ID" value="MFC7218990.1"/>
    <property type="molecule type" value="Genomic_DNA"/>
</dbReference>
<dbReference type="PANTHER" id="PTHR42903:SF1">
    <property type="entry name" value="INNER MEMBRANE PROTEIN YCCF"/>
    <property type="match status" value="1"/>
</dbReference>
<keyword evidence="1" id="KW-0812">Transmembrane</keyword>
<dbReference type="PANTHER" id="PTHR42903">
    <property type="entry name" value="INNER MEMBRANE PROTEIN YCCF"/>
    <property type="match status" value="1"/>
</dbReference>
<evidence type="ECO:0000313" key="4">
    <source>
        <dbReference type="Proteomes" id="UP001596413"/>
    </source>
</evidence>
<organism evidence="3 4">
    <name type="scientific">Streptomyces polyrhachis</name>
    <dbReference type="NCBI Taxonomy" id="1282885"/>
    <lineage>
        <taxon>Bacteria</taxon>
        <taxon>Bacillati</taxon>
        <taxon>Actinomycetota</taxon>
        <taxon>Actinomycetes</taxon>
        <taxon>Kitasatosporales</taxon>
        <taxon>Streptomycetaceae</taxon>
        <taxon>Streptomyces</taxon>
    </lineage>
</organism>
<evidence type="ECO:0000256" key="1">
    <source>
        <dbReference type="SAM" id="Phobius"/>
    </source>
</evidence>
<feature type="domain" description="Inner membrane component" evidence="2">
    <location>
        <begin position="68"/>
        <end position="118"/>
    </location>
</feature>
<sequence length="130" mass="13964">MKTLLNIIWLVLCGFWMALGYALAGIVMFITIIGIPFGIAAFRIAGYALWPFGRTTVPRQDAGVGSLIGNILWLILCGWWLAIGHIVTGIAAAVTIIGIPLAVADFKMIPISLLPLGREIVPVKAPLPRT</sequence>
<evidence type="ECO:0000259" key="2">
    <source>
        <dbReference type="Pfam" id="PF03733"/>
    </source>
</evidence>
<name>A0ABW2GE38_9ACTN</name>
<dbReference type="Pfam" id="PF03733">
    <property type="entry name" value="YccF"/>
    <property type="match status" value="2"/>
</dbReference>
<dbReference type="Proteomes" id="UP001596413">
    <property type="component" value="Unassembled WGS sequence"/>
</dbReference>
<dbReference type="NCBIfam" id="NF008741">
    <property type="entry name" value="PRK11770.1-3"/>
    <property type="match status" value="1"/>
</dbReference>
<dbReference type="RefSeq" id="WP_386414481.1">
    <property type="nucleotide sequence ID" value="NZ_JBHSZO010000016.1"/>
</dbReference>
<feature type="transmembrane region" description="Helical" evidence="1">
    <location>
        <begin position="87"/>
        <end position="106"/>
    </location>
</feature>
<keyword evidence="4" id="KW-1185">Reference proteome</keyword>
<evidence type="ECO:0000313" key="3">
    <source>
        <dbReference type="EMBL" id="MFC7218990.1"/>
    </source>
</evidence>
<dbReference type="NCBIfam" id="NF008740">
    <property type="entry name" value="PRK11770.1-2"/>
    <property type="match status" value="1"/>
</dbReference>
<feature type="domain" description="Inner membrane component" evidence="2">
    <location>
        <begin position="4"/>
        <end position="54"/>
    </location>
</feature>
<keyword evidence="1" id="KW-1133">Transmembrane helix</keyword>
<feature type="transmembrane region" description="Helical" evidence="1">
    <location>
        <begin position="7"/>
        <end position="24"/>
    </location>
</feature>
<keyword evidence="1" id="KW-0472">Membrane</keyword>
<feature type="transmembrane region" description="Helical" evidence="1">
    <location>
        <begin position="30"/>
        <end position="50"/>
    </location>
</feature>
<protein>
    <submittedName>
        <fullName evidence="3">YccF domain-containing protein</fullName>
    </submittedName>
</protein>
<dbReference type="InterPro" id="IPR031308">
    <property type="entry name" value="UCP028777"/>
</dbReference>
<feature type="transmembrane region" description="Helical" evidence="1">
    <location>
        <begin position="62"/>
        <end position="81"/>
    </location>
</feature>
<gene>
    <name evidence="3" type="ORF">ACFQLX_12565</name>
</gene>
<dbReference type="InterPro" id="IPR052937">
    <property type="entry name" value="Inner_membrane_protein"/>
</dbReference>
<dbReference type="PIRSF" id="PIRSF028777">
    <property type="entry name" value="UCP028777"/>
    <property type="match status" value="1"/>
</dbReference>